<feature type="binding site" evidence="11">
    <location>
        <position position="396"/>
    </location>
    <ligand>
        <name>substrate</name>
    </ligand>
</feature>
<dbReference type="InterPro" id="IPR020811">
    <property type="entry name" value="Enolase_N"/>
</dbReference>
<dbReference type="Pfam" id="PF03952">
    <property type="entry name" value="Enolase_N"/>
    <property type="match status" value="1"/>
</dbReference>
<dbReference type="SFLD" id="SFLDS00001">
    <property type="entry name" value="Enolase"/>
    <property type="match status" value="1"/>
</dbReference>
<dbReference type="GO" id="GO:0000015">
    <property type="term" value="C:phosphopyruvate hydratase complex"/>
    <property type="evidence" value="ECO:0007669"/>
    <property type="project" value="InterPro"/>
</dbReference>
<dbReference type="PRINTS" id="PR00148">
    <property type="entry name" value="ENOLASE"/>
</dbReference>
<feature type="binding site" evidence="9">
    <location>
        <position position="345"/>
    </location>
    <ligand>
        <name>(2R)-2-phosphoglycerate</name>
        <dbReference type="ChEBI" id="CHEBI:58289"/>
    </ligand>
</feature>
<dbReference type="PANTHER" id="PTHR11902">
    <property type="entry name" value="ENOLASE"/>
    <property type="match status" value="1"/>
</dbReference>
<evidence type="ECO:0000259" key="15">
    <source>
        <dbReference type="SMART" id="SM01193"/>
    </source>
</evidence>
<dbReference type="Pfam" id="PF00113">
    <property type="entry name" value="Enolase_C"/>
    <property type="match status" value="1"/>
</dbReference>
<dbReference type="NCBIfam" id="TIGR01060">
    <property type="entry name" value="eno"/>
    <property type="match status" value="1"/>
</dbReference>
<evidence type="ECO:0000256" key="11">
    <source>
        <dbReference type="PIRSR" id="PIRSR001400-2"/>
    </source>
</evidence>
<keyword evidence="9 12" id="KW-0479">Metal-binding</keyword>
<comment type="caution">
    <text evidence="16">The sequence shown here is derived from an EMBL/GenBank/DDBJ whole genome shotgun (WGS) entry which is preliminary data.</text>
</comment>
<dbReference type="GO" id="GO:0004634">
    <property type="term" value="F:phosphopyruvate hydratase activity"/>
    <property type="evidence" value="ECO:0007669"/>
    <property type="project" value="UniProtKB-UniRule"/>
</dbReference>
<feature type="binding site" evidence="9 12">
    <location>
        <position position="247"/>
    </location>
    <ligand>
        <name>Mg(2+)</name>
        <dbReference type="ChEBI" id="CHEBI:18420"/>
    </ligand>
</feature>
<dbReference type="AlphaFoldDB" id="A0A2M6WBK8"/>
<comment type="similarity">
    <text evidence="2 9">Belongs to the enolase family.</text>
</comment>
<evidence type="ECO:0000256" key="13">
    <source>
        <dbReference type="SAM" id="MobiDB-lite"/>
    </source>
</evidence>
<evidence type="ECO:0000256" key="8">
    <source>
        <dbReference type="ARBA" id="ARBA00023239"/>
    </source>
</evidence>
<dbReference type="InterPro" id="IPR029017">
    <property type="entry name" value="Enolase-like_N"/>
</dbReference>
<dbReference type="SUPFAM" id="SSF51604">
    <property type="entry name" value="Enolase C-terminal domain-like"/>
    <property type="match status" value="1"/>
</dbReference>
<feature type="binding site" evidence="11">
    <location>
        <position position="160"/>
    </location>
    <ligand>
        <name>substrate</name>
    </ligand>
</feature>
<dbReference type="Proteomes" id="UP000230543">
    <property type="component" value="Unassembled WGS sequence"/>
</dbReference>
<keyword evidence="9" id="KW-0963">Cytoplasm</keyword>
<feature type="domain" description="Enolase N-terminal" evidence="15">
    <location>
        <begin position="5"/>
        <end position="134"/>
    </location>
</feature>
<dbReference type="Gene3D" id="3.20.20.120">
    <property type="entry name" value="Enolase-like C-terminal domain"/>
    <property type="match status" value="1"/>
</dbReference>
<feature type="binding site" evidence="11">
    <location>
        <position position="320"/>
    </location>
    <ligand>
        <name>substrate</name>
    </ligand>
</feature>
<feature type="binding site" evidence="9">
    <location>
        <position position="168"/>
    </location>
    <ligand>
        <name>(2R)-2-phosphoglycerate</name>
        <dbReference type="ChEBI" id="CHEBI:58289"/>
    </ligand>
</feature>
<proteinExistence type="inferred from homology"/>
<feature type="binding site" evidence="9 12">
    <location>
        <position position="320"/>
    </location>
    <ligand>
        <name>Mg(2+)</name>
        <dbReference type="ChEBI" id="CHEBI:18420"/>
    </ligand>
</feature>
<dbReference type="InterPro" id="IPR036849">
    <property type="entry name" value="Enolase-like_C_sf"/>
</dbReference>
<keyword evidence="8 9" id="KW-0456">Lyase</keyword>
<comment type="function">
    <text evidence="9">Catalyzes the reversible conversion of 2-phosphoglycerate (2-PG) into phosphoenolpyruvate (PEP). It is essential for the degradation of carbohydrates via glycolysis.</text>
</comment>
<feature type="active site" description="Proton donor" evidence="9 10">
    <location>
        <position position="210"/>
    </location>
</feature>
<evidence type="ECO:0000256" key="4">
    <source>
        <dbReference type="ARBA" id="ARBA00017068"/>
    </source>
</evidence>
<reference evidence="17" key="1">
    <citation type="submission" date="2017-09" db="EMBL/GenBank/DDBJ databases">
        <title>Depth-based differentiation of microbial function through sediment-hosted aquifers and enrichment of novel symbionts in the deep terrestrial subsurface.</title>
        <authorList>
            <person name="Probst A.J."/>
            <person name="Ladd B."/>
            <person name="Jarett J.K."/>
            <person name="Geller-Mcgrath D.E."/>
            <person name="Sieber C.M.K."/>
            <person name="Emerson J.B."/>
            <person name="Anantharaman K."/>
            <person name="Thomas B.C."/>
            <person name="Malmstrom R."/>
            <person name="Stieglmeier M."/>
            <person name="Klingl A."/>
            <person name="Woyke T."/>
            <person name="Ryan C.M."/>
            <person name="Banfield J.F."/>
        </authorList>
    </citation>
    <scope>NUCLEOTIDE SEQUENCE [LARGE SCALE GENOMIC DNA]</scope>
</reference>
<protein>
    <recommendedName>
        <fullName evidence="4 9">Enolase</fullName>
        <ecNumber evidence="3 9">4.2.1.11</ecNumber>
    </recommendedName>
    <alternativeName>
        <fullName evidence="9">2-phospho-D-glycerate hydro-lyase</fullName>
    </alternativeName>
    <alternativeName>
        <fullName evidence="9">2-phosphoglycerate dehydratase</fullName>
    </alternativeName>
</protein>
<evidence type="ECO:0000256" key="6">
    <source>
        <dbReference type="ARBA" id="ARBA00022842"/>
    </source>
</evidence>
<evidence type="ECO:0000256" key="12">
    <source>
        <dbReference type="PIRSR" id="PIRSR001400-3"/>
    </source>
</evidence>
<dbReference type="PROSITE" id="PS00164">
    <property type="entry name" value="ENOLASE"/>
    <property type="match status" value="1"/>
</dbReference>
<dbReference type="Gene3D" id="3.30.390.10">
    <property type="entry name" value="Enolase-like, N-terminal domain"/>
    <property type="match status" value="1"/>
</dbReference>
<dbReference type="SFLD" id="SFLDF00002">
    <property type="entry name" value="enolase"/>
    <property type="match status" value="1"/>
</dbReference>
<feature type="binding site" evidence="11">
    <location>
        <begin position="372"/>
        <end position="375"/>
    </location>
    <ligand>
        <name>substrate</name>
    </ligand>
</feature>
<comment type="cofactor">
    <cofactor evidence="12">
        <name>Mg(2+)</name>
        <dbReference type="ChEBI" id="CHEBI:18420"/>
    </cofactor>
    <text evidence="12">Mg(2+) is required for catalysis and for stabilizing the dimer.</text>
</comment>
<evidence type="ECO:0000256" key="1">
    <source>
        <dbReference type="ARBA" id="ARBA00005031"/>
    </source>
</evidence>
<name>A0A2M6WBK8_9BACT</name>
<feature type="binding site" evidence="9">
    <location>
        <position position="375"/>
    </location>
    <ligand>
        <name>(2R)-2-phosphoglycerate</name>
        <dbReference type="ChEBI" id="CHEBI:58289"/>
    </ligand>
</feature>
<evidence type="ECO:0000256" key="10">
    <source>
        <dbReference type="PIRSR" id="PIRSR001400-1"/>
    </source>
</evidence>
<comment type="pathway">
    <text evidence="1 9">Carbohydrate degradation; glycolysis; pyruvate from D-glyceraldehyde 3-phosphate: step 4/5.</text>
</comment>
<sequence>MSDKISDIYAREILDSRGNPTLEVTVEAGGQEAKASVPSGASTGSHEAYELRDKDQSRYGGQGVLKATENVNTKIKEALRGFSVEDISKLDQRMIDLDGTDNKSKLGANAILGVSLASSRLAAQLNTIELYQFIRQVYNFKLKDFKLPVPLCNIINGGKHADSNLDFQEFWIIPKGVDKFRERVRAISEIFHALGKIIQDKGYDSDVGNEGGYAPDVKNTEEVWQMIMQAISRSGYQAGLDIFLGMDVGASEFYEDERYNLTLENQKYNSDELSEVYQKWLAGYPILAFEDPFSEDDWTAWQKFTKQIGSINKETVIIGDDLFTTNPDRLQKGIDEKSANAILIKLNQIGTLTETINCIKLAQSNNFKIAVSHRSGETSDHFIADLAVAVNSEYIKTGAPSRSERVVKYNRLMEIEESLEKK</sequence>
<evidence type="ECO:0000256" key="7">
    <source>
        <dbReference type="ARBA" id="ARBA00023152"/>
    </source>
</evidence>
<evidence type="ECO:0000313" key="16">
    <source>
        <dbReference type="EMBL" id="PIT90161.1"/>
    </source>
</evidence>
<comment type="cofactor">
    <cofactor evidence="9">
        <name>Mg(2+)</name>
        <dbReference type="ChEBI" id="CHEBI:18420"/>
    </cofactor>
    <text evidence="9">Binds a second Mg(2+) ion via substrate during catalysis.</text>
</comment>
<gene>
    <name evidence="9" type="primary">eno</name>
    <name evidence="16" type="ORF">COU22_03735</name>
</gene>
<evidence type="ECO:0000256" key="5">
    <source>
        <dbReference type="ARBA" id="ARBA00022525"/>
    </source>
</evidence>
<keyword evidence="7 9" id="KW-0324">Glycolysis</keyword>
<evidence type="ECO:0000259" key="14">
    <source>
        <dbReference type="SMART" id="SM01192"/>
    </source>
</evidence>
<dbReference type="InterPro" id="IPR020809">
    <property type="entry name" value="Enolase_CS"/>
</dbReference>
<keyword evidence="6 9" id="KW-0460">Magnesium</keyword>
<dbReference type="SUPFAM" id="SSF54826">
    <property type="entry name" value="Enolase N-terminal domain-like"/>
    <property type="match status" value="1"/>
</dbReference>
<feature type="binding site" evidence="11">
    <location>
        <position position="169"/>
    </location>
    <ligand>
        <name>substrate</name>
    </ligand>
</feature>
<feature type="domain" description="Enolase C-terminal TIM barrel" evidence="14">
    <location>
        <begin position="144"/>
        <end position="422"/>
    </location>
</feature>
<evidence type="ECO:0000256" key="9">
    <source>
        <dbReference type="HAMAP-Rule" id="MF_00318"/>
    </source>
</evidence>
<feature type="active site" description="Proton acceptor" evidence="9 10">
    <location>
        <position position="345"/>
    </location>
</feature>
<dbReference type="HAMAP" id="MF_00318">
    <property type="entry name" value="Enolase"/>
    <property type="match status" value="1"/>
</dbReference>
<evidence type="ECO:0000256" key="3">
    <source>
        <dbReference type="ARBA" id="ARBA00012058"/>
    </source>
</evidence>
<dbReference type="InterPro" id="IPR020810">
    <property type="entry name" value="Enolase_C"/>
</dbReference>
<keyword evidence="5 9" id="KW-0964">Secreted</keyword>
<dbReference type="UniPathway" id="UPA00109">
    <property type="reaction ID" value="UER00187"/>
</dbReference>
<dbReference type="SFLD" id="SFLDG00178">
    <property type="entry name" value="enolase"/>
    <property type="match status" value="1"/>
</dbReference>
<accession>A0A2M6WBK8</accession>
<dbReference type="EMBL" id="PFBO01000132">
    <property type="protein sequence ID" value="PIT90161.1"/>
    <property type="molecule type" value="Genomic_DNA"/>
</dbReference>
<dbReference type="PIRSF" id="PIRSF001400">
    <property type="entry name" value="Enolase"/>
    <property type="match status" value="1"/>
</dbReference>
<comment type="subcellular location">
    <subcellularLocation>
        <location evidence="9">Cytoplasm</location>
    </subcellularLocation>
    <subcellularLocation>
        <location evidence="9">Secreted</location>
    </subcellularLocation>
    <subcellularLocation>
        <location evidence="9">Cell surface</location>
    </subcellularLocation>
    <text evidence="9">Fractions of enolase are present in both the cytoplasm and on the cell surface.</text>
</comment>
<evidence type="ECO:0000313" key="17">
    <source>
        <dbReference type="Proteomes" id="UP000230543"/>
    </source>
</evidence>
<dbReference type="GO" id="GO:0005576">
    <property type="term" value="C:extracellular region"/>
    <property type="evidence" value="ECO:0007669"/>
    <property type="project" value="UniProtKB-SubCell"/>
</dbReference>
<dbReference type="InterPro" id="IPR000941">
    <property type="entry name" value="Enolase"/>
</dbReference>
<feature type="binding site" evidence="9 12">
    <location>
        <position position="290"/>
    </location>
    <ligand>
        <name>Mg(2+)</name>
        <dbReference type="ChEBI" id="CHEBI:18420"/>
    </ligand>
</feature>
<feature type="region of interest" description="Disordered" evidence="13">
    <location>
        <begin position="28"/>
        <end position="53"/>
    </location>
</feature>
<evidence type="ECO:0000256" key="2">
    <source>
        <dbReference type="ARBA" id="ARBA00009604"/>
    </source>
</evidence>
<dbReference type="SMART" id="SM01193">
    <property type="entry name" value="Enolase_N"/>
    <property type="match status" value="1"/>
</dbReference>
<keyword evidence="16" id="KW-0670">Pyruvate</keyword>
<feature type="binding site" evidence="11">
    <location>
        <position position="290"/>
    </location>
    <ligand>
        <name>substrate</name>
    </ligand>
</feature>
<dbReference type="EC" id="4.2.1.11" evidence="3 9"/>
<comment type="catalytic activity">
    <reaction evidence="9">
        <text>(2R)-2-phosphoglycerate = phosphoenolpyruvate + H2O</text>
        <dbReference type="Rhea" id="RHEA:10164"/>
        <dbReference type="ChEBI" id="CHEBI:15377"/>
        <dbReference type="ChEBI" id="CHEBI:58289"/>
        <dbReference type="ChEBI" id="CHEBI:58702"/>
        <dbReference type="EC" id="4.2.1.11"/>
    </reaction>
</comment>
<dbReference type="GO" id="GO:0009986">
    <property type="term" value="C:cell surface"/>
    <property type="evidence" value="ECO:0007669"/>
    <property type="project" value="UniProtKB-SubCell"/>
</dbReference>
<dbReference type="SMART" id="SM01192">
    <property type="entry name" value="Enolase_C"/>
    <property type="match status" value="1"/>
</dbReference>
<feature type="binding site" evidence="9">
    <location>
        <position position="374"/>
    </location>
    <ligand>
        <name>(2R)-2-phosphoglycerate</name>
        <dbReference type="ChEBI" id="CHEBI:58289"/>
    </ligand>
</feature>
<dbReference type="PANTHER" id="PTHR11902:SF1">
    <property type="entry name" value="ENOLASE"/>
    <property type="match status" value="1"/>
</dbReference>
<dbReference type="CDD" id="cd03313">
    <property type="entry name" value="enolase"/>
    <property type="match status" value="1"/>
</dbReference>
<dbReference type="GO" id="GO:0006096">
    <property type="term" value="P:glycolytic process"/>
    <property type="evidence" value="ECO:0007669"/>
    <property type="project" value="UniProtKB-UniRule"/>
</dbReference>
<feature type="binding site" evidence="9">
    <location>
        <position position="396"/>
    </location>
    <ligand>
        <name>(2R)-2-phosphoglycerate</name>
        <dbReference type="ChEBI" id="CHEBI:58289"/>
    </ligand>
</feature>
<dbReference type="GO" id="GO:0000287">
    <property type="term" value="F:magnesium ion binding"/>
    <property type="evidence" value="ECO:0007669"/>
    <property type="project" value="UniProtKB-UniRule"/>
</dbReference>
<organism evidence="16 17">
    <name type="scientific">Candidatus Komeilibacteria bacterium CG10_big_fil_rev_8_21_14_0_10_41_13</name>
    <dbReference type="NCBI Taxonomy" id="1974476"/>
    <lineage>
        <taxon>Bacteria</taxon>
        <taxon>Candidatus Komeiliibacteriota</taxon>
    </lineage>
</organism>